<keyword evidence="1" id="KW-0472">Membrane</keyword>
<evidence type="ECO:0000256" key="1">
    <source>
        <dbReference type="SAM" id="Phobius"/>
    </source>
</evidence>
<dbReference type="PANTHER" id="PTHR33600:SF4">
    <property type="entry name" value="PLASTID DIVISION PROTEIN PDV1"/>
    <property type="match status" value="1"/>
</dbReference>
<keyword evidence="1" id="KW-0812">Transmembrane</keyword>
<name>A0A6P5TGB7_PRUAV</name>
<keyword evidence="1" id="KW-1133">Transmembrane helix</keyword>
<sequence length="269" mass="30186">MKWDMEIEEIEAVLEKIWDLHDKISDAIHSISRAHFLSSVNALRSSDKKKPHANDVAVDENRTGYVYVKDFRLDHDDDSAIREAKSLNAIRTALENLEDQLEFFHVQQRAERDAAIARLEQSRIALAMRLSEHHGKKYQVIEEALAFVGDVCDASRFVSPENLYGPPISPSGEKLEACEGKRSNIIIKVLISSINFAKKSLKLDNMGGILVNAGLVAVSMIALVHLNQVAMREHPQKMEDSRNARKTSRVEGTLSTSRFSNLDVLLARG</sequence>
<protein>
    <submittedName>
        <fullName evidence="3">Plastid division protein PDV1 isoform X2</fullName>
    </submittedName>
</protein>
<dbReference type="GeneID" id="110767124"/>
<keyword evidence="2" id="KW-1185">Reference proteome</keyword>
<dbReference type="Proteomes" id="UP000515124">
    <property type="component" value="Unplaced"/>
</dbReference>
<evidence type="ECO:0000313" key="3">
    <source>
        <dbReference type="RefSeq" id="XP_021826259.1"/>
    </source>
</evidence>
<gene>
    <name evidence="3" type="primary">LOC110767124</name>
</gene>
<evidence type="ECO:0000313" key="2">
    <source>
        <dbReference type="Proteomes" id="UP000515124"/>
    </source>
</evidence>
<feature type="transmembrane region" description="Helical" evidence="1">
    <location>
        <begin position="206"/>
        <end position="226"/>
    </location>
</feature>
<dbReference type="InterPro" id="IPR038939">
    <property type="entry name" value="PDV1/PDV2"/>
</dbReference>
<dbReference type="GO" id="GO:0010020">
    <property type="term" value="P:chloroplast fission"/>
    <property type="evidence" value="ECO:0007669"/>
    <property type="project" value="InterPro"/>
</dbReference>
<proteinExistence type="predicted"/>
<dbReference type="RefSeq" id="XP_021826259.1">
    <property type="nucleotide sequence ID" value="XM_021970567.1"/>
</dbReference>
<organism evidence="2 3">
    <name type="scientific">Prunus avium</name>
    <name type="common">Cherry</name>
    <name type="synonym">Cerasus avium</name>
    <dbReference type="NCBI Taxonomy" id="42229"/>
    <lineage>
        <taxon>Eukaryota</taxon>
        <taxon>Viridiplantae</taxon>
        <taxon>Streptophyta</taxon>
        <taxon>Embryophyta</taxon>
        <taxon>Tracheophyta</taxon>
        <taxon>Spermatophyta</taxon>
        <taxon>Magnoliopsida</taxon>
        <taxon>eudicotyledons</taxon>
        <taxon>Gunneridae</taxon>
        <taxon>Pentapetalae</taxon>
        <taxon>rosids</taxon>
        <taxon>fabids</taxon>
        <taxon>Rosales</taxon>
        <taxon>Rosaceae</taxon>
        <taxon>Amygdaloideae</taxon>
        <taxon>Amygdaleae</taxon>
        <taxon>Prunus</taxon>
    </lineage>
</organism>
<dbReference type="AlphaFoldDB" id="A0A6P5TGB7"/>
<accession>A0A6P5TGB7</accession>
<dbReference type="PANTHER" id="PTHR33600">
    <property type="entry name" value="PLASTID DIVISION PROTEIN PDV2"/>
    <property type="match status" value="1"/>
</dbReference>
<reference evidence="3" key="1">
    <citation type="submission" date="2025-08" db="UniProtKB">
        <authorList>
            <consortium name="RefSeq"/>
        </authorList>
    </citation>
    <scope>IDENTIFICATION</scope>
</reference>